<dbReference type="Proteomes" id="UP000829364">
    <property type="component" value="Chromosome 2"/>
</dbReference>
<accession>A0A9Q8QAK9</accession>
<gene>
    <name evidence="1" type="ORF">JDV02_002199</name>
</gene>
<organism evidence="1 2">
    <name type="scientific">Purpureocillium takamizusanense</name>
    <dbReference type="NCBI Taxonomy" id="2060973"/>
    <lineage>
        <taxon>Eukaryota</taxon>
        <taxon>Fungi</taxon>
        <taxon>Dikarya</taxon>
        <taxon>Ascomycota</taxon>
        <taxon>Pezizomycotina</taxon>
        <taxon>Sordariomycetes</taxon>
        <taxon>Hypocreomycetidae</taxon>
        <taxon>Hypocreales</taxon>
        <taxon>Ophiocordycipitaceae</taxon>
        <taxon>Purpureocillium</taxon>
    </lineage>
</organism>
<dbReference type="RefSeq" id="XP_047839169.1">
    <property type="nucleotide sequence ID" value="XM_047983199.1"/>
</dbReference>
<name>A0A9Q8QAK9_9HYPO</name>
<dbReference type="EMBL" id="CP086355">
    <property type="protein sequence ID" value="UNI15688.1"/>
    <property type="molecule type" value="Genomic_DNA"/>
</dbReference>
<sequence>MSSICVPVSPPQSSSLLHRLPVVSPLESLPGELLDMIMDWFMDQAFVLGNGQRSRAKARCFASRAVLRNLCLASKLLCKHARPGLYRHVVLLGGRDMALLLGTLLNNPRLGLSVRGFVCLADASDVCTSDFSLRTNNAGGLDFRQYQPLAALADVIDAEWQQRIHLDGETAPYLLLMDTLIALLWLVPNAERVCFPLPAERRLFHQSRAGPVLLSLFYSDRQVPLLQHVTHAQIWPHGRAPHDYLDLGQCGPVLGALPRLETLELADDDGDFGDFPAAGSHFHYSGPIRHLILHQSSCTPCDVFDICLRLPDLQTLSVTTDADAATFSLYPVWDANHGPGGLRSPSNCLNNGLPLLKDTLTSLHLQLDYNSPVAPLIGPAGKLTCLPAMSILSVLSIGVLQLYTWEEMMTPDSPRNKLASVLPASLTIFRLHIDRALRLSQQKAWYGTLVRTLNDLASDVKSVLPHIGTIVVVLSGPYLEMYCSEFASLTRVFAATGVRFSCETGE</sequence>
<keyword evidence="2" id="KW-1185">Reference proteome</keyword>
<evidence type="ECO:0000313" key="1">
    <source>
        <dbReference type="EMBL" id="UNI15688.1"/>
    </source>
</evidence>
<reference evidence="1" key="1">
    <citation type="submission" date="2021-11" db="EMBL/GenBank/DDBJ databases">
        <title>Purpureocillium_takamizusanense_genome.</title>
        <authorList>
            <person name="Nguyen N.-H."/>
        </authorList>
    </citation>
    <scope>NUCLEOTIDE SEQUENCE</scope>
    <source>
        <strain evidence="1">PT3</strain>
    </source>
</reference>
<evidence type="ECO:0000313" key="2">
    <source>
        <dbReference type="Proteomes" id="UP000829364"/>
    </source>
</evidence>
<protein>
    <submittedName>
        <fullName evidence="1">Uncharacterized protein</fullName>
    </submittedName>
</protein>
<proteinExistence type="predicted"/>
<dbReference type="GeneID" id="72064160"/>
<dbReference type="KEGG" id="ptkz:JDV02_002199"/>
<dbReference type="OrthoDB" id="5210863at2759"/>
<dbReference type="AlphaFoldDB" id="A0A9Q8QAK9"/>